<evidence type="ECO:0000259" key="3">
    <source>
        <dbReference type="PROSITE" id="PS51737"/>
    </source>
</evidence>
<accession>A0ABY5JG77</accession>
<dbReference type="PANTHER" id="PTHR30461">
    <property type="entry name" value="DNA-INVERTASE FROM LAMBDOID PROPHAGE"/>
    <property type="match status" value="1"/>
</dbReference>
<dbReference type="RefSeq" id="WP_212726161.1">
    <property type="nucleotide sequence ID" value="NZ_CP071249.1"/>
</dbReference>
<sequence>MIRKSSKVRAVAYCRFSSSNQREESIDAQLRAIYKFMGEHDYTPVGDYIDMALTGTNTDRPNFQRMIEDAKKGLFDVVIVHKMDRFSRNVRDTLNIESELAQYGVKVISVIEQFADTPEGQLQQIIQLGVGQYYSQNLAREVMKGLRENAYKCLHNGGLPPLGYDVDPITKQYIINEKEAESIRIIFKKFLEGWSYRELAEYLNVLGYRTKIGNKFSANSSFYDILVNSKYKGEYVFGRSLSKPKQPGMKRSHRKNKDESEIIRVPNGLPAIVDEGTFEQVQKLLASRQRSKGASKAKEVYLVSGLIECGECGSPYHGSARIGGRNKQKYVSYRCSKRKKIENPCKCKEINRTLLDEFIVNQLFTTILNPQHLELLHQKVNEKLKQKFSEMDHDLPKLEKQLKEVNQKASNLVQAIAVGGLGSIDTITAELQRLEQQKIVLTNEIQNHQVKQSEVNLTLDQMKEVLEEAKEYVLKNNDDMMKYILSRFIHKIIVNNEAIEVEYNLGGFFIEFKQVVLIEMKSYSKKEIYAYSPLKEVS</sequence>
<dbReference type="Pfam" id="PF00239">
    <property type="entry name" value="Resolvase"/>
    <property type="match status" value="1"/>
</dbReference>
<evidence type="ECO:0000313" key="4">
    <source>
        <dbReference type="EMBL" id="UUF05690.1"/>
    </source>
</evidence>
<dbReference type="InterPro" id="IPR050639">
    <property type="entry name" value="SSR_resolvase"/>
</dbReference>
<evidence type="ECO:0000313" key="5">
    <source>
        <dbReference type="Proteomes" id="UP001058016"/>
    </source>
</evidence>
<dbReference type="Proteomes" id="UP001058016">
    <property type="component" value="Chromosome"/>
</dbReference>
<proteinExistence type="predicted"/>
<feature type="coiled-coil region" evidence="1">
    <location>
        <begin position="381"/>
        <end position="451"/>
    </location>
</feature>
<keyword evidence="1" id="KW-0175">Coiled coil</keyword>
<dbReference type="Pfam" id="PF13408">
    <property type="entry name" value="Zn_ribbon_recom"/>
    <property type="match status" value="1"/>
</dbReference>
<reference evidence="4 5" key="1">
    <citation type="submission" date="2021-03" db="EMBL/GenBank/DDBJ databases">
        <title>Comparative Genomics and Metabolomics in the genus Turicibacter.</title>
        <authorList>
            <person name="Maki J."/>
            <person name="Looft T."/>
        </authorList>
    </citation>
    <scope>NUCLEOTIDE SEQUENCE [LARGE SCALE GENOMIC DNA]</scope>
    <source>
        <strain evidence="4 5">MMM721</strain>
    </source>
</reference>
<feature type="domain" description="Resolvase/invertase-type recombinase catalytic" evidence="2">
    <location>
        <begin position="9"/>
        <end position="157"/>
    </location>
</feature>
<dbReference type="Gene3D" id="3.40.50.1390">
    <property type="entry name" value="Resolvase, N-terminal catalytic domain"/>
    <property type="match status" value="1"/>
</dbReference>
<name>A0ABY5JG77_9FIRM</name>
<dbReference type="EMBL" id="CP071249">
    <property type="protein sequence ID" value="UUF05690.1"/>
    <property type="molecule type" value="Genomic_DNA"/>
</dbReference>
<dbReference type="SUPFAM" id="SSF53041">
    <property type="entry name" value="Resolvase-like"/>
    <property type="match status" value="1"/>
</dbReference>
<dbReference type="PANTHER" id="PTHR30461:SF23">
    <property type="entry name" value="DNA RECOMBINASE-RELATED"/>
    <property type="match status" value="1"/>
</dbReference>
<feature type="domain" description="Recombinase" evidence="3">
    <location>
        <begin position="161"/>
        <end position="291"/>
    </location>
</feature>
<evidence type="ECO:0000256" key="1">
    <source>
        <dbReference type="SAM" id="Coils"/>
    </source>
</evidence>
<dbReference type="PROSITE" id="PS51737">
    <property type="entry name" value="RECOMBINASE_DNA_BIND"/>
    <property type="match status" value="1"/>
</dbReference>
<dbReference type="InterPro" id="IPR006119">
    <property type="entry name" value="Resolv_N"/>
</dbReference>
<dbReference type="InterPro" id="IPR025827">
    <property type="entry name" value="Zn_ribbon_recom_dom"/>
</dbReference>
<evidence type="ECO:0000259" key="2">
    <source>
        <dbReference type="PROSITE" id="PS51736"/>
    </source>
</evidence>
<dbReference type="InterPro" id="IPR011109">
    <property type="entry name" value="DNA_bind_recombinase_dom"/>
</dbReference>
<protein>
    <submittedName>
        <fullName evidence="4">Recombinase family protein</fullName>
    </submittedName>
</protein>
<dbReference type="SMART" id="SM00857">
    <property type="entry name" value="Resolvase"/>
    <property type="match status" value="1"/>
</dbReference>
<dbReference type="InterPro" id="IPR036162">
    <property type="entry name" value="Resolvase-like_N_sf"/>
</dbReference>
<gene>
    <name evidence="4" type="ORF">J0J69_11620</name>
</gene>
<dbReference type="CDD" id="cd00338">
    <property type="entry name" value="Ser_Recombinase"/>
    <property type="match status" value="1"/>
</dbReference>
<dbReference type="Gene3D" id="3.90.1750.20">
    <property type="entry name" value="Putative Large Serine Recombinase, Chain B, Domain 2"/>
    <property type="match status" value="1"/>
</dbReference>
<keyword evidence="5" id="KW-1185">Reference proteome</keyword>
<organism evidence="4 5">
    <name type="scientific">Turicibacter bilis</name>
    <dbReference type="NCBI Taxonomy" id="2735723"/>
    <lineage>
        <taxon>Bacteria</taxon>
        <taxon>Bacillati</taxon>
        <taxon>Bacillota</taxon>
        <taxon>Erysipelotrichia</taxon>
        <taxon>Erysipelotrichales</taxon>
        <taxon>Turicibacteraceae</taxon>
        <taxon>Turicibacter</taxon>
    </lineage>
</organism>
<dbReference type="PROSITE" id="PS51736">
    <property type="entry name" value="RECOMBINASES_3"/>
    <property type="match status" value="1"/>
</dbReference>
<dbReference type="Pfam" id="PF07508">
    <property type="entry name" value="Recombinase"/>
    <property type="match status" value="1"/>
</dbReference>
<dbReference type="InterPro" id="IPR038109">
    <property type="entry name" value="DNA_bind_recomb_sf"/>
</dbReference>